<evidence type="ECO:0000259" key="5">
    <source>
        <dbReference type="Pfam" id="PF13087"/>
    </source>
</evidence>
<keyword evidence="1" id="KW-0547">Nucleotide-binding</keyword>
<dbReference type="GO" id="GO:0043139">
    <property type="term" value="F:5'-3' DNA helicase activity"/>
    <property type="evidence" value="ECO:0007669"/>
    <property type="project" value="TreeGrafter"/>
</dbReference>
<evidence type="ECO:0000256" key="4">
    <source>
        <dbReference type="ARBA" id="ARBA00022840"/>
    </source>
</evidence>
<dbReference type="AlphaFoldDB" id="A0A432ZZA8"/>
<dbReference type="InterPro" id="IPR027417">
    <property type="entry name" value="P-loop_NTPase"/>
</dbReference>
<evidence type="ECO:0000313" key="7">
    <source>
        <dbReference type="Proteomes" id="UP000268093"/>
    </source>
</evidence>
<feature type="domain" description="DNA2/NAM7 helicase-like C-terminal" evidence="5">
    <location>
        <begin position="95"/>
        <end position="280"/>
    </location>
</feature>
<keyword evidence="3" id="KW-0347">Helicase</keyword>
<evidence type="ECO:0000313" key="6">
    <source>
        <dbReference type="EMBL" id="RUO95719.1"/>
    </source>
</evidence>
<dbReference type="OrthoDB" id="6513042at2759"/>
<dbReference type="EMBL" id="RBNI01026508">
    <property type="protein sequence ID" value="RUO95719.1"/>
    <property type="molecule type" value="Genomic_DNA"/>
</dbReference>
<reference evidence="6 7" key="1">
    <citation type="journal article" date="2018" name="New Phytol.">
        <title>Phylogenomics of Endogonaceae and evolution of mycorrhizas within Mucoromycota.</title>
        <authorList>
            <person name="Chang Y."/>
            <person name="Desiro A."/>
            <person name="Na H."/>
            <person name="Sandor L."/>
            <person name="Lipzen A."/>
            <person name="Clum A."/>
            <person name="Barry K."/>
            <person name="Grigoriev I.V."/>
            <person name="Martin F.M."/>
            <person name="Stajich J.E."/>
            <person name="Smith M.E."/>
            <person name="Bonito G."/>
            <person name="Spatafora J.W."/>
        </authorList>
    </citation>
    <scope>NUCLEOTIDE SEQUENCE [LARGE SCALE GENOMIC DNA]</scope>
    <source>
        <strain evidence="6 7">GMNB39</strain>
    </source>
</reference>
<dbReference type="GO" id="GO:0016787">
    <property type="term" value="F:hydrolase activity"/>
    <property type="evidence" value="ECO:0007669"/>
    <property type="project" value="UniProtKB-KW"/>
</dbReference>
<dbReference type="InterPro" id="IPR050534">
    <property type="entry name" value="Coronavir_polyprotein_1ab"/>
</dbReference>
<keyword evidence="2" id="KW-0378">Hydrolase</keyword>
<gene>
    <name evidence="6" type="ORF">BC936DRAFT_143376</name>
</gene>
<dbReference type="Gene3D" id="3.40.50.300">
    <property type="entry name" value="P-loop containing nucleotide triphosphate hydrolases"/>
    <property type="match status" value="1"/>
</dbReference>
<organism evidence="6 7">
    <name type="scientific">Jimgerdemannia flammicorona</name>
    <dbReference type="NCBI Taxonomy" id="994334"/>
    <lineage>
        <taxon>Eukaryota</taxon>
        <taxon>Fungi</taxon>
        <taxon>Fungi incertae sedis</taxon>
        <taxon>Mucoromycota</taxon>
        <taxon>Mucoromycotina</taxon>
        <taxon>Endogonomycetes</taxon>
        <taxon>Endogonales</taxon>
        <taxon>Endogonaceae</taxon>
        <taxon>Jimgerdemannia</taxon>
    </lineage>
</organism>
<dbReference type="SUPFAM" id="SSF52540">
    <property type="entry name" value="P-loop containing nucleoside triphosphate hydrolases"/>
    <property type="match status" value="1"/>
</dbReference>
<protein>
    <submittedName>
        <fullName evidence="6">AAA domain-containing protein</fullName>
    </submittedName>
</protein>
<comment type="caution">
    <text evidence="6">The sequence shown here is derived from an EMBL/GenBank/DDBJ whole genome shotgun (WGS) entry which is preliminary data.</text>
</comment>
<accession>A0A432ZZA8</accession>
<dbReference type="PANTHER" id="PTHR43788">
    <property type="entry name" value="DNA2/NAM7 HELICASE FAMILY MEMBER"/>
    <property type="match status" value="1"/>
</dbReference>
<dbReference type="PANTHER" id="PTHR43788:SF8">
    <property type="entry name" value="DNA-BINDING PROTEIN SMUBP-2"/>
    <property type="match status" value="1"/>
</dbReference>
<keyword evidence="7" id="KW-1185">Reference proteome</keyword>
<dbReference type="InterPro" id="IPR041679">
    <property type="entry name" value="DNA2/NAM7-like_C"/>
</dbReference>
<proteinExistence type="predicted"/>
<evidence type="ECO:0000256" key="1">
    <source>
        <dbReference type="ARBA" id="ARBA00022741"/>
    </source>
</evidence>
<evidence type="ECO:0000256" key="2">
    <source>
        <dbReference type="ARBA" id="ARBA00022801"/>
    </source>
</evidence>
<name>A0A432ZZA8_9FUNG</name>
<dbReference type="Pfam" id="PF13087">
    <property type="entry name" value="AAA_12"/>
    <property type="match status" value="1"/>
</dbReference>
<keyword evidence="4" id="KW-0067">ATP-binding</keyword>
<dbReference type="Proteomes" id="UP000268093">
    <property type="component" value="Unassembled WGS sequence"/>
</dbReference>
<evidence type="ECO:0000256" key="3">
    <source>
        <dbReference type="ARBA" id="ARBA00022806"/>
    </source>
</evidence>
<sequence length="323" mass="37285">MVRKPYLFCNDTFDFIRADNLNRTQQLGPILQNDYPVLPDDQPLLFGSIQQCLMRKANGRVLGNDTFFLRKGHKHDFGPCTIQLKDNWRMSRFSCSLTLFFQYRQNDELNLFFQQIYGTDFIARFPNLKLNYTASGTANVLVNRILDPDHAITLVKLRFLGSHTPSAHHLLQTEAQVVAPIVRAYIKNLPVRTARKPPVFIVTPHHRQRVAVSSQLFPDLNDLVTVNTVEKMQGQEAELVIACFTFLSIKDQVSVDFLLDFHRWNVAVSRARCKVIIVTTEAMLVPKGMDMFRKKTTAEGWGFVWLLERWAKERESVVEWGVQ</sequence>
<dbReference type="GO" id="GO:0005524">
    <property type="term" value="F:ATP binding"/>
    <property type="evidence" value="ECO:0007669"/>
    <property type="project" value="UniProtKB-KW"/>
</dbReference>